<dbReference type="EMBL" id="NBZD01000001">
    <property type="protein sequence ID" value="PNH19768.1"/>
    <property type="molecule type" value="Genomic_DNA"/>
</dbReference>
<name>A0A2J8B4S7_9FIRM</name>
<dbReference type="AlphaFoldDB" id="A0A2J8B4S7"/>
<dbReference type="RefSeq" id="WP_102892320.1">
    <property type="nucleotide sequence ID" value="NZ_NBZD01000001.1"/>
</dbReference>
<evidence type="ECO:0000313" key="1">
    <source>
        <dbReference type="EMBL" id="PNH19768.1"/>
    </source>
</evidence>
<evidence type="ECO:0000313" key="2">
    <source>
        <dbReference type="Proteomes" id="UP000236394"/>
    </source>
</evidence>
<sequence length="283" mass="31659">MHKTPDLKVSHHISYFRLYPAYLKEKIACLFMLPLIFVTSCSQASAPECSAPQIQSLHTEVAPAAISDIPSADENDDSSSSFVEQEVVLPDADKSEGLPKDLVFKIQLPRNWQIKLADDHELLSSSVICPASDGKYRHVILDENGNLAIAFSYLSYQPLLAEGNNPLAIYSQVSQNQRYRYLLREDEQKDFGKIEKIVANDCMEVILAKHYNDTDLTSLQAAKSAGVTPLPPQVFVLPGALVRFIPKHCYLEFMAVNNKSGKMLRQIVKSVEPDATDRMHSQH</sequence>
<protein>
    <submittedName>
        <fullName evidence="1">Uncharacterized protein</fullName>
    </submittedName>
</protein>
<organism evidence="1 2">
    <name type="scientific">Mageeibacillus indolicus</name>
    <dbReference type="NCBI Taxonomy" id="884684"/>
    <lineage>
        <taxon>Bacteria</taxon>
        <taxon>Bacillati</taxon>
        <taxon>Bacillota</taxon>
        <taxon>Clostridia</taxon>
        <taxon>Eubacteriales</taxon>
        <taxon>Oscillospiraceae</taxon>
        <taxon>Mageeibacillus</taxon>
    </lineage>
</organism>
<gene>
    <name evidence="1" type="ORF">B7R76_02500</name>
</gene>
<comment type="caution">
    <text evidence="1">The sequence shown here is derived from an EMBL/GenBank/DDBJ whole genome shotgun (WGS) entry which is preliminary data.</text>
</comment>
<proteinExistence type="predicted"/>
<dbReference type="Proteomes" id="UP000236394">
    <property type="component" value="Unassembled WGS sequence"/>
</dbReference>
<accession>A0A2J8B4S7</accession>
<reference evidence="2" key="1">
    <citation type="submission" date="2017-04" db="EMBL/GenBank/DDBJ databases">
        <authorList>
            <person name="Bumgarner R.E."/>
            <person name="Fredricks D.N."/>
            <person name="Srinivasan S."/>
        </authorList>
    </citation>
    <scope>NUCLEOTIDE SEQUENCE [LARGE SCALE GENOMIC DNA]</scope>
    <source>
        <strain evidence="2">KA00405</strain>
    </source>
</reference>